<gene>
    <name evidence="2" type="primary">AVEN_189897_1</name>
    <name evidence="2" type="ORF">NPIL_648411</name>
</gene>
<dbReference type="OrthoDB" id="8021850at2759"/>
<evidence type="ECO:0000256" key="1">
    <source>
        <dbReference type="SAM" id="SignalP"/>
    </source>
</evidence>
<keyword evidence="3" id="KW-1185">Reference proteome</keyword>
<dbReference type="Proteomes" id="UP000887013">
    <property type="component" value="Unassembled WGS sequence"/>
</dbReference>
<feature type="chain" id="PRO_5036450975" description="Osteopetrosis-associated transmembrane protein 1" evidence="1">
    <location>
        <begin position="22"/>
        <end position="301"/>
    </location>
</feature>
<organism evidence="2 3">
    <name type="scientific">Nephila pilipes</name>
    <name type="common">Giant wood spider</name>
    <name type="synonym">Nephila maculata</name>
    <dbReference type="NCBI Taxonomy" id="299642"/>
    <lineage>
        <taxon>Eukaryota</taxon>
        <taxon>Metazoa</taxon>
        <taxon>Ecdysozoa</taxon>
        <taxon>Arthropoda</taxon>
        <taxon>Chelicerata</taxon>
        <taxon>Arachnida</taxon>
        <taxon>Araneae</taxon>
        <taxon>Araneomorphae</taxon>
        <taxon>Entelegynae</taxon>
        <taxon>Araneoidea</taxon>
        <taxon>Nephilidae</taxon>
        <taxon>Nephila</taxon>
    </lineage>
</organism>
<keyword evidence="1" id="KW-0732">Signal</keyword>
<sequence>MAGIRVWQLVLFATILPTILSIDHSLIDSYRPKPTEKVEPLLDIVNVPLESLNSSSNSEIIANQSVTISENCTIAVDQFSLTAVNFTKCSIKNARPIHVCMNCGDAHKNLVKAYENLKKQNSQCQSFYFESDQLGVITGIYNNVNAMWGKSFCQNCYDYYNETEKFFQASNELVLCIENTNRTSQVTANSTCAKCHSAYVNLSASYNKFVGWKNDYVDGICMDIVDTMNISRRMWREYDCAVDFDTNIGFPNILTALTVGSTPLMFYLLAKNVSRLEDVKLVRPKRKFTTTPAPVETENQE</sequence>
<evidence type="ECO:0008006" key="4">
    <source>
        <dbReference type="Google" id="ProtNLM"/>
    </source>
</evidence>
<dbReference type="InterPro" id="IPR019172">
    <property type="entry name" value="Osteopetrosis-assoc_TM_1"/>
</dbReference>
<name>A0A8X6PI75_NEPPI</name>
<proteinExistence type="predicted"/>
<dbReference type="Pfam" id="PF09777">
    <property type="entry name" value="OSTMP1"/>
    <property type="match status" value="1"/>
</dbReference>
<dbReference type="AlphaFoldDB" id="A0A8X6PI75"/>
<dbReference type="PANTHER" id="PTHR15644:SF2">
    <property type="entry name" value="OSTEOPETROSIS-ASSOCIATED TRANSMEMBRANE PROTEIN 1"/>
    <property type="match status" value="1"/>
</dbReference>
<reference evidence="2" key="1">
    <citation type="submission" date="2020-08" db="EMBL/GenBank/DDBJ databases">
        <title>Multicomponent nature underlies the extraordinary mechanical properties of spider dragline silk.</title>
        <authorList>
            <person name="Kono N."/>
            <person name="Nakamura H."/>
            <person name="Mori M."/>
            <person name="Yoshida Y."/>
            <person name="Ohtoshi R."/>
            <person name="Malay A.D."/>
            <person name="Moran D.A.P."/>
            <person name="Tomita M."/>
            <person name="Numata K."/>
            <person name="Arakawa K."/>
        </authorList>
    </citation>
    <scope>NUCLEOTIDE SEQUENCE</scope>
</reference>
<dbReference type="EMBL" id="BMAW01020062">
    <property type="protein sequence ID" value="GFT66235.1"/>
    <property type="molecule type" value="Genomic_DNA"/>
</dbReference>
<evidence type="ECO:0000313" key="3">
    <source>
        <dbReference type="Proteomes" id="UP000887013"/>
    </source>
</evidence>
<comment type="caution">
    <text evidence="2">The sequence shown here is derived from an EMBL/GenBank/DDBJ whole genome shotgun (WGS) entry which is preliminary data.</text>
</comment>
<feature type="signal peptide" evidence="1">
    <location>
        <begin position="1"/>
        <end position="21"/>
    </location>
</feature>
<dbReference type="SUPFAM" id="SSF48695">
    <property type="entry name" value="Multiheme cytochromes"/>
    <property type="match status" value="1"/>
</dbReference>
<protein>
    <recommendedName>
        <fullName evidence="4">Osteopetrosis-associated transmembrane protein 1</fullName>
    </recommendedName>
</protein>
<dbReference type="PANTHER" id="PTHR15644">
    <property type="entry name" value="OSTEOPETROSIS ASSOCIATED TRANSMEMBRANE PROTEIN 1"/>
    <property type="match status" value="1"/>
</dbReference>
<accession>A0A8X6PI75</accession>
<dbReference type="GO" id="GO:0005829">
    <property type="term" value="C:cytosol"/>
    <property type="evidence" value="ECO:0007669"/>
    <property type="project" value="TreeGrafter"/>
</dbReference>
<evidence type="ECO:0000313" key="2">
    <source>
        <dbReference type="EMBL" id="GFT66235.1"/>
    </source>
</evidence>
<dbReference type="InterPro" id="IPR036280">
    <property type="entry name" value="Multihaem_cyt_sf"/>
</dbReference>